<evidence type="ECO:0000256" key="4">
    <source>
        <dbReference type="ARBA" id="ARBA00023004"/>
    </source>
</evidence>
<accession>R4YSI8</accession>
<dbReference type="PROSITE" id="PS00534">
    <property type="entry name" value="FERROCHELATASE"/>
    <property type="match status" value="1"/>
</dbReference>
<dbReference type="KEGG" id="oai:OLEAN_C20820"/>
<keyword evidence="7 9" id="KW-0627">Porphyrin biosynthesis</keyword>
<dbReference type="GO" id="GO:0006783">
    <property type="term" value="P:heme biosynthetic process"/>
    <property type="evidence" value="ECO:0007669"/>
    <property type="project" value="UniProtKB-UniRule"/>
</dbReference>
<evidence type="ECO:0000313" key="12">
    <source>
        <dbReference type="Proteomes" id="UP000032749"/>
    </source>
</evidence>
<dbReference type="GO" id="GO:0005737">
    <property type="term" value="C:cytoplasm"/>
    <property type="evidence" value="ECO:0007669"/>
    <property type="project" value="UniProtKB-SubCell"/>
</dbReference>
<proteinExistence type="inferred from homology"/>
<dbReference type="EC" id="4.98.1.1" evidence="9 10"/>
<dbReference type="InterPro" id="IPR019772">
    <property type="entry name" value="Ferrochelatase_AS"/>
</dbReference>
<dbReference type="GO" id="GO:0004325">
    <property type="term" value="F:ferrochelatase activity"/>
    <property type="evidence" value="ECO:0007669"/>
    <property type="project" value="UniProtKB-UniRule"/>
</dbReference>
<keyword evidence="6 9" id="KW-0456">Lyase</keyword>
<keyword evidence="3 9" id="KW-0479">Metal-binding</keyword>
<keyword evidence="12" id="KW-1185">Reference proteome</keyword>
<evidence type="ECO:0000256" key="3">
    <source>
        <dbReference type="ARBA" id="ARBA00022723"/>
    </source>
</evidence>
<gene>
    <name evidence="9 11" type="primary">hemH</name>
    <name evidence="11" type="ORF">OLEAN_C20820</name>
</gene>
<name>R4YSI8_OLEAN</name>
<keyword evidence="4 9" id="KW-0408">Iron</keyword>
<reference evidence="11 12" key="1">
    <citation type="journal article" date="2013" name="Nat. Commun.">
        <title>Genome sequence and functional genomic analysis of the oil-degrading bacterium Oleispira antarctica.</title>
        <authorList>
            <person name="Kube M."/>
            <person name="Chernikova T.N."/>
            <person name="Al-Ramahi Y."/>
            <person name="Beloqui A."/>
            <person name="Lopez-Cortez N."/>
            <person name="Guazzaroni M.E."/>
            <person name="Heipieper H.J."/>
            <person name="Klages S."/>
            <person name="Kotsyurbenko O.R."/>
            <person name="Langer I."/>
            <person name="Nechitaylo T.Y."/>
            <person name="Lunsdorf H."/>
            <person name="Fernandez M."/>
            <person name="Juarez S."/>
            <person name="Ciordia S."/>
            <person name="Singer A."/>
            <person name="Kagan O."/>
            <person name="Egorova O."/>
            <person name="Petit P.A."/>
            <person name="Stogios P."/>
            <person name="Kim Y."/>
            <person name="Tchigvintsev A."/>
            <person name="Flick R."/>
            <person name="Denaro R."/>
            <person name="Genovese M."/>
            <person name="Albar J.P."/>
            <person name="Reva O.N."/>
            <person name="Martinez-Gomariz M."/>
            <person name="Tran H."/>
            <person name="Ferrer M."/>
            <person name="Savchenko A."/>
            <person name="Yakunin A.F."/>
            <person name="Yakimov M.M."/>
            <person name="Golyshina O.V."/>
            <person name="Reinhardt R."/>
            <person name="Golyshin P.N."/>
        </authorList>
    </citation>
    <scope>NUCLEOTIDE SEQUENCE [LARGE SCALE GENOMIC DNA]</scope>
</reference>
<dbReference type="CDD" id="cd03411">
    <property type="entry name" value="Ferrochelatase_N"/>
    <property type="match status" value="1"/>
</dbReference>
<evidence type="ECO:0000256" key="10">
    <source>
        <dbReference type="RuleBase" id="RU000607"/>
    </source>
</evidence>
<comment type="function">
    <text evidence="9 10">Catalyzes the ferrous insertion into protoporphyrin IX.</text>
</comment>
<evidence type="ECO:0000256" key="9">
    <source>
        <dbReference type="HAMAP-Rule" id="MF_00323"/>
    </source>
</evidence>
<organism evidence="11 12">
    <name type="scientific">Oleispira antarctica RB-8</name>
    <dbReference type="NCBI Taxonomy" id="698738"/>
    <lineage>
        <taxon>Bacteria</taxon>
        <taxon>Pseudomonadati</taxon>
        <taxon>Pseudomonadota</taxon>
        <taxon>Gammaproteobacteria</taxon>
        <taxon>Oceanospirillales</taxon>
        <taxon>Oceanospirillaceae</taxon>
        <taxon>Oleispira</taxon>
    </lineage>
</organism>
<keyword evidence="5 9" id="KW-0350">Heme biosynthesis</keyword>
<feature type="binding site" evidence="9">
    <location>
        <position position="287"/>
    </location>
    <ligand>
        <name>Fe(2+)</name>
        <dbReference type="ChEBI" id="CHEBI:29033"/>
    </ligand>
</feature>
<comment type="catalytic activity">
    <reaction evidence="8">
        <text>Fe-coproporphyrin III + 2 H(+) = coproporphyrin III + Fe(2+)</text>
        <dbReference type="Rhea" id="RHEA:49572"/>
        <dbReference type="ChEBI" id="CHEBI:15378"/>
        <dbReference type="ChEBI" id="CHEBI:29033"/>
        <dbReference type="ChEBI" id="CHEBI:68438"/>
        <dbReference type="ChEBI" id="CHEBI:131725"/>
        <dbReference type="EC" id="4.99.1.9"/>
    </reaction>
    <physiologicalReaction direction="right-to-left" evidence="8">
        <dbReference type="Rhea" id="RHEA:49574"/>
    </physiologicalReaction>
</comment>
<dbReference type="Proteomes" id="UP000032749">
    <property type="component" value="Chromosome"/>
</dbReference>
<dbReference type="InterPro" id="IPR033659">
    <property type="entry name" value="Ferrochelatase_N"/>
</dbReference>
<comment type="pathway">
    <text evidence="9 10">Porphyrin-containing compound metabolism; protoheme biosynthesis; protoheme from protoporphyrin-IX: step 1/1.</text>
</comment>
<feature type="binding site" evidence="9">
    <location>
        <position position="206"/>
    </location>
    <ligand>
        <name>Fe(2+)</name>
        <dbReference type="ChEBI" id="CHEBI:29033"/>
    </ligand>
</feature>
<dbReference type="AlphaFoldDB" id="R4YSI8"/>
<dbReference type="STRING" id="698738.OLEAN_C20820"/>
<dbReference type="HAMAP" id="MF_00323">
    <property type="entry name" value="Ferrochelatase"/>
    <property type="match status" value="1"/>
</dbReference>
<evidence type="ECO:0000313" key="11">
    <source>
        <dbReference type="EMBL" id="CCK76258.1"/>
    </source>
</evidence>
<dbReference type="GO" id="GO:0046872">
    <property type="term" value="F:metal ion binding"/>
    <property type="evidence" value="ECO:0007669"/>
    <property type="project" value="UniProtKB-KW"/>
</dbReference>
<evidence type="ECO:0000256" key="8">
    <source>
        <dbReference type="ARBA" id="ARBA00024536"/>
    </source>
</evidence>
<evidence type="ECO:0000256" key="6">
    <source>
        <dbReference type="ARBA" id="ARBA00023239"/>
    </source>
</evidence>
<dbReference type="Gene3D" id="3.40.50.1400">
    <property type="match status" value="2"/>
</dbReference>
<dbReference type="NCBIfam" id="TIGR00109">
    <property type="entry name" value="hemH"/>
    <property type="match status" value="1"/>
</dbReference>
<dbReference type="OrthoDB" id="9809741at2"/>
<sequence length="337" mass="38302">MDQANNSAPKAKSFGILMVNLGTPEAPTPKAVRAYLKEFLSDVRVVDAPRIIWWFVLRIILLIRPKPVSEAYASIWTEEGSPLLAISKKQAAALRLHLKQDMGKDIPVELAMTYGNPSILSASNALRSKGVERILILPMYPQFSSSTTAAIYDKLSDLLKQCPHLPEMRWIRDFHDVPGYIDALAHSVKQQWEKTGQSEKLLMSFHGVPERYTAKGDPYERQCRKTAELLAEKLALQPEQWQCCFQSRFGREEWVKPYTDHTLKQWGKDGIKSVDIICPAFSADCLETLEEIQVENKEYFIEAGGETYNYVPALNDNPDHIELLSNLVQQHTQGWDL</sequence>
<dbReference type="InterPro" id="IPR033644">
    <property type="entry name" value="Ferrochelatase_C"/>
</dbReference>
<dbReference type="PATRIC" id="fig|698738.3.peg.2155"/>
<dbReference type="SUPFAM" id="SSF53800">
    <property type="entry name" value="Chelatase"/>
    <property type="match status" value="1"/>
</dbReference>
<protein>
    <recommendedName>
        <fullName evidence="9 10">Ferrochelatase</fullName>
        <ecNumber evidence="9 10">4.98.1.1</ecNumber>
    </recommendedName>
    <alternativeName>
        <fullName evidence="9">Heme synthase</fullName>
    </alternativeName>
    <alternativeName>
        <fullName evidence="9">Protoheme ferro-lyase</fullName>
    </alternativeName>
</protein>
<dbReference type="UniPathway" id="UPA00252">
    <property type="reaction ID" value="UER00325"/>
</dbReference>
<dbReference type="Pfam" id="PF00762">
    <property type="entry name" value="Ferrochelatase"/>
    <property type="match status" value="1"/>
</dbReference>
<dbReference type="PANTHER" id="PTHR11108:SF1">
    <property type="entry name" value="FERROCHELATASE, MITOCHONDRIAL"/>
    <property type="match status" value="1"/>
</dbReference>
<evidence type="ECO:0000256" key="5">
    <source>
        <dbReference type="ARBA" id="ARBA00023133"/>
    </source>
</evidence>
<dbReference type="InterPro" id="IPR001015">
    <property type="entry name" value="Ferrochelatase"/>
</dbReference>
<dbReference type="CDD" id="cd00419">
    <property type="entry name" value="Ferrochelatase_C"/>
    <property type="match status" value="1"/>
</dbReference>
<dbReference type="EMBL" id="FO203512">
    <property type="protein sequence ID" value="CCK76258.1"/>
    <property type="molecule type" value="Genomic_DNA"/>
</dbReference>
<comment type="similarity">
    <text evidence="1 9 10">Belongs to the ferrochelatase family.</text>
</comment>
<evidence type="ECO:0000256" key="2">
    <source>
        <dbReference type="ARBA" id="ARBA00022490"/>
    </source>
</evidence>
<comment type="subcellular location">
    <subcellularLocation>
        <location evidence="9 10">Cytoplasm</location>
    </subcellularLocation>
</comment>
<evidence type="ECO:0000256" key="7">
    <source>
        <dbReference type="ARBA" id="ARBA00023244"/>
    </source>
</evidence>
<evidence type="ECO:0000256" key="1">
    <source>
        <dbReference type="ARBA" id="ARBA00007718"/>
    </source>
</evidence>
<dbReference type="FunFam" id="3.40.50.1400:FF:000002">
    <property type="entry name" value="Ferrochelatase"/>
    <property type="match status" value="1"/>
</dbReference>
<keyword evidence="2 9" id="KW-0963">Cytoplasm</keyword>
<comment type="catalytic activity">
    <reaction evidence="9 10">
        <text>heme b + 2 H(+) = protoporphyrin IX + Fe(2+)</text>
        <dbReference type="Rhea" id="RHEA:22584"/>
        <dbReference type="ChEBI" id="CHEBI:15378"/>
        <dbReference type="ChEBI" id="CHEBI:29033"/>
        <dbReference type="ChEBI" id="CHEBI:57306"/>
        <dbReference type="ChEBI" id="CHEBI:60344"/>
        <dbReference type="EC" id="4.98.1.1"/>
    </reaction>
</comment>
<dbReference type="HOGENOM" id="CLU_018884_0_0_6"/>
<dbReference type="PANTHER" id="PTHR11108">
    <property type="entry name" value="FERROCHELATASE"/>
    <property type="match status" value="1"/>
</dbReference>